<protein>
    <submittedName>
        <fullName evidence="2">Uncharacterized protein</fullName>
    </submittedName>
</protein>
<dbReference type="AlphaFoldDB" id="D8ST51"/>
<reference evidence="2 3" key="1">
    <citation type="journal article" date="2011" name="Science">
        <title>The Selaginella genome identifies genetic changes associated with the evolution of vascular plants.</title>
        <authorList>
            <person name="Banks J.A."/>
            <person name="Nishiyama T."/>
            <person name="Hasebe M."/>
            <person name="Bowman J.L."/>
            <person name="Gribskov M."/>
            <person name="dePamphilis C."/>
            <person name="Albert V.A."/>
            <person name="Aono N."/>
            <person name="Aoyama T."/>
            <person name="Ambrose B.A."/>
            <person name="Ashton N.W."/>
            <person name="Axtell M.J."/>
            <person name="Barker E."/>
            <person name="Barker M.S."/>
            <person name="Bennetzen J.L."/>
            <person name="Bonawitz N.D."/>
            <person name="Chapple C."/>
            <person name="Cheng C."/>
            <person name="Correa L.G."/>
            <person name="Dacre M."/>
            <person name="DeBarry J."/>
            <person name="Dreyer I."/>
            <person name="Elias M."/>
            <person name="Engstrom E.M."/>
            <person name="Estelle M."/>
            <person name="Feng L."/>
            <person name="Finet C."/>
            <person name="Floyd S.K."/>
            <person name="Frommer W.B."/>
            <person name="Fujita T."/>
            <person name="Gramzow L."/>
            <person name="Gutensohn M."/>
            <person name="Harholt J."/>
            <person name="Hattori M."/>
            <person name="Heyl A."/>
            <person name="Hirai T."/>
            <person name="Hiwatashi Y."/>
            <person name="Ishikawa M."/>
            <person name="Iwata M."/>
            <person name="Karol K.G."/>
            <person name="Koehler B."/>
            <person name="Kolukisaoglu U."/>
            <person name="Kubo M."/>
            <person name="Kurata T."/>
            <person name="Lalonde S."/>
            <person name="Li K."/>
            <person name="Li Y."/>
            <person name="Litt A."/>
            <person name="Lyons E."/>
            <person name="Manning G."/>
            <person name="Maruyama T."/>
            <person name="Michael T.P."/>
            <person name="Mikami K."/>
            <person name="Miyazaki S."/>
            <person name="Morinaga S."/>
            <person name="Murata T."/>
            <person name="Mueller-Roeber B."/>
            <person name="Nelson D.R."/>
            <person name="Obara M."/>
            <person name="Oguri Y."/>
            <person name="Olmstead R.G."/>
            <person name="Onodera N."/>
            <person name="Petersen B.L."/>
            <person name="Pils B."/>
            <person name="Prigge M."/>
            <person name="Rensing S.A."/>
            <person name="Riano-Pachon D.M."/>
            <person name="Roberts A.W."/>
            <person name="Sato Y."/>
            <person name="Scheller H.V."/>
            <person name="Schulz B."/>
            <person name="Schulz C."/>
            <person name="Shakirov E.V."/>
            <person name="Shibagaki N."/>
            <person name="Shinohara N."/>
            <person name="Shippen D.E."/>
            <person name="Soerensen I."/>
            <person name="Sotooka R."/>
            <person name="Sugimoto N."/>
            <person name="Sugita M."/>
            <person name="Sumikawa N."/>
            <person name="Tanurdzic M."/>
            <person name="Theissen G."/>
            <person name="Ulvskov P."/>
            <person name="Wakazuki S."/>
            <person name="Weng J.K."/>
            <person name="Willats W.W."/>
            <person name="Wipf D."/>
            <person name="Wolf P.G."/>
            <person name="Yang L."/>
            <person name="Zimmer A.D."/>
            <person name="Zhu Q."/>
            <person name="Mitros T."/>
            <person name="Hellsten U."/>
            <person name="Loque D."/>
            <person name="Otillar R."/>
            <person name="Salamov A."/>
            <person name="Schmutz J."/>
            <person name="Shapiro H."/>
            <person name="Lindquist E."/>
            <person name="Lucas S."/>
            <person name="Rokhsar D."/>
            <person name="Grigoriev I.V."/>
        </authorList>
    </citation>
    <scope>NUCLEOTIDE SEQUENCE [LARGE SCALE GENOMIC DNA]</scope>
</reference>
<feature type="compositionally biased region" description="Low complexity" evidence="1">
    <location>
        <begin position="134"/>
        <end position="153"/>
    </location>
</feature>
<feature type="region of interest" description="Disordered" evidence="1">
    <location>
        <begin position="121"/>
        <end position="164"/>
    </location>
</feature>
<keyword evidence="3" id="KW-1185">Reference proteome</keyword>
<dbReference type="InParanoid" id="D8ST51"/>
<accession>D8ST51</accession>
<dbReference type="KEGG" id="smo:SELMODRAFT_425450"/>
<dbReference type="Gramene" id="EFJ12425">
    <property type="protein sequence ID" value="EFJ12425"/>
    <property type="gene ID" value="SELMODRAFT_425450"/>
</dbReference>
<dbReference type="FunCoup" id="D8ST51">
    <property type="interactions" value="97"/>
</dbReference>
<dbReference type="HOGENOM" id="CLU_1621819_0_0_1"/>
<dbReference type="EMBL" id="GL377639">
    <property type="protein sequence ID" value="EFJ12425.1"/>
    <property type="molecule type" value="Genomic_DNA"/>
</dbReference>
<evidence type="ECO:0000256" key="1">
    <source>
        <dbReference type="SAM" id="MobiDB-lite"/>
    </source>
</evidence>
<name>D8ST51_SELML</name>
<proteinExistence type="predicted"/>
<dbReference type="Proteomes" id="UP000001514">
    <property type="component" value="Unassembled WGS sequence"/>
</dbReference>
<evidence type="ECO:0000313" key="3">
    <source>
        <dbReference type="Proteomes" id="UP000001514"/>
    </source>
</evidence>
<sequence length="164" mass="18302">MQESNAVRKIRKPYTITKLRDRWTEHYKFLEALGTIMAKKLGLRERGMGFATLVRVPMLQLRLDELSEVEINPRQLKQQLGQDRMEVDECIAWRPPDVRGTELIAAHDMIGDDHVYGSHGATIRSPTIAPAGGSEPSTLSTRASSSATLSTPSVKKCNSNLKND</sequence>
<evidence type="ECO:0000313" key="2">
    <source>
        <dbReference type="EMBL" id="EFJ12425.1"/>
    </source>
</evidence>
<gene>
    <name evidence="2" type="ORF">SELMODRAFT_425450</name>
</gene>
<organism evidence="3">
    <name type="scientific">Selaginella moellendorffii</name>
    <name type="common">Spikemoss</name>
    <dbReference type="NCBI Taxonomy" id="88036"/>
    <lineage>
        <taxon>Eukaryota</taxon>
        <taxon>Viridiplantae</taxon>
        <taxon>Streptophyta</taxon>
        <taxon>Embryophyta</taxon>
        <taxon>Tracheophyta</taxon>
        <taxon>Lycopodiopsida</taxon>
        <taxon>Selaginellales</taxon>
        <taxon>Selaginellaceae</taxon>
        <taxon>Selaginella</taxon>
    </lineage>
</organism>